<evidence type="ECO:0000313" key="2">
    <source>
        <dbReference type="Proteomes" id="UP000294003"/>
    </source>
</evidence>
<dbReference type="InterPro" id="IPR036397">
    <property type="entry name" value="RNaseH_sf"/>
</dbReference>
<comment type="caution">
    <text evidence="1">The sequence shown here is derived from an EMBL/GenBank/DDBJ whole genome shotgun (WGS) entry which is preliminary data.</text>
</comment>
<proteinExistence type="predicted"/>
<dbReference type="EMBL" id="QJNS01000143">
    <property type="protein sequence ID" value="RYO85132.1"/>
    <property type="molecule type" value="Genomic_DNA"/>
</dbReference>
<name>A0ABY0H570_9PEZI</name>
<dbReference type="Gene3D" id="3.30.420.10">
    <property type="entry name" value="Ribonuclease H-like superfamily/Ribonuclease H"/>
    <property type="match status" value="1"/>
</dbReference>
<sequence length="441" mass="49255">MKGAESGHMGCNSQFQVTEDLVKSANCLRNSFTPQRRQNALHSQLENQSSSAILSSAKAAPLTPQTPAEDVVQKYRNRSSKAKDLTFAGFDFAFILQPINDGCLGRSRNYVWFPVLPSRQVAITFNSTALDEMEIIQPFTLAPWQARMPVNVDNTEEMTPRKAIGDCSVHVAVSSSSRNGVVGVGGAIRFPRLSCDTPATETFSFTLGWRTEQNPYSGELAAMAYAMRKALAETHSREIVVHTSNKAAALAIHHPLQQSGQAYIRSIYESVETLRARENTAVIQWLPSSSENELLRKAKEEARKTTKEDAVPQKQFPAMRSTTTNMARSEQRITSIPDKIGRHSKRVDVALPGKHTKKIYDQLGRREASVLVQLRTDKARLNEYLYHIHAAPSDLCSCGRARETVEHFLFTCSKWTEQRKAMLECTTTKRGNLPYHLGGKR</sequence>
<accession>A0ABY0H570</accession>
<reference evidence="1 2" key="1">
    <citation type="submission" date="2018-06" db="EMBL/GenBank/DDBJ databases">
        <title>Complete Genomes of Monosporascus.</title>
        <authorList>
            <person name="Robinson A.J."/>
            <person name="Natvig D.O."/>
        </authorList>
    </citation>
    <scope>NUCLEOTIDE SEQUENCE [LARGE SCALE GENOMIC DNA]</scope>
    <source>
        <strain evidence="1 2">CBS 609.92</strain>
    </source>
</reference>
<dbReference type="Proteomes" id="UP000294003">
    <property type="component" value="Unassembled WGS sequence"/>
</dbReference>
<gene>
    <name evidence="1" type="ORF">DL762_005312</name>
</gene>
<evidence type="ECO:0000313" key="1">
    <source>
        <dbReference type="EMBL" id="RYO85132.1"/>
    </source>
</evidence>
<protein>
    <recommendedName>
        <fullName evidence="3">RNase H type-1 domain-containing protein</fullName>
    </recommendedName>
</protein>
<organism evidence="1 2">
    <name type="scientific">Monosporascus cannonballus</name>
    <dbReference type="NCBI Taxonomy" id="155416"/>
    <lineage>
        <taxon>Eukaryota</taxon>
        <taxon>Fungi</taxon>
        <taxon>Dikarya</taxon>
        <taxon>Ascomycota</taxon>
        <taxon>Pezizomycotina</taxon>
        <taxon>Sordariomycetes</taxon>
        <taxon>Xylariomycetidae</taxon>
        <taxon>Xylariales</taxon>
        <taxon>Xylariales incertae sedis</taxon>
        <taxon>Monosporascus</taxon>
    </lineage>
</organism>
<evidence type="ECO:0008006" key="3">
    <source>
        <dbReference type="Google" id="ProtNLM"/>
    </source>
</evidence>
<keyword evidence="2" id="KW-1185">Reference proteome</keyword>